<comment type="caution">
    <text evidence="5">The sequence shown here is derived from an EMBL/GenBank/DDBJ whole genome shotgun (WGS) entry which is preliminary data.</text>
</comment>
<dbReference type="EMBL" id="JAAYEE010000032">
    <property type="protein sequence ID" value="NLW34227.1"/>
    <property type="molecule type" value="Genomic_DNA"/>
</dbReference>
<protein>
    <submittedName>
        <fullName evidence="5">Electron transfer flavoprotein subunit alpha/FixB family protein</fullName>
    </submittedName>
</protein>
<keyword evidence="3" id="KW-0274">FAD</keyword>
<keyword evidence="2" id="KW-0813">Transport</keyword>
<reference evidence="5" key="2">
    <citation type="submission" date="2020-01" db="EMBL/GenBank/DDBJ databases">
        <authorList>
            <person name="Campanaro S."/>
        </authorList>
    </citation>
    <scope>NUCLEOTIDE SEQUENCE</scope>
    <source>
        <strain evidence="5">AS06rmzACSIP_7</strain>
    </source>
</reference>
<feature type="binding site" evidence="3">
    <location>
        <position position="212"/>
    </location>
    <ligand>
        <name>FAD</name>
        <dbReference type="ChEBI" id="CHEBI:57692"/>
    </ligand>
</feature>
<dbReference type="InterPro" id="IPR014730">
    <property type="entry name" value="ETF_a/b_N"/>
</dbReference>
<evidence type="ECO:0000256" key="3">
    <source>
        <dbReference type="PIRSR" id="PIRSR000089-1"/>
    </source>
</evidence>
<dbReference type="Proteomes" id="UP000777265">
    <property type="component" value="Unassembled WGS sequence"/>
</dbReference>
<accession>A0A971M175</accession>
<feature type="binding site" evidence="3">
    <location>
        <begin position="268"/>
        <end position="275"/>
    </location>
    <ligand>
        <name>FAD</name>
        <dbReference type="ChEBI" id="CHEBI:57692"/>
    </ligand>
</feature>
<comment type="cofactor">
    <cofactor evidence="3">
        <name>FAD</name>
        <dbReference type="ChEBI" id="CHEBI:57692"/>
    </cofactor>
    <text evidence="3">Binds 1 FAD per dimer.</text>
</comment>
<name>A0A971M175_9BACT</name>
<dbReference type="InterPro" id="IPR014729">
    <property type="entry name" value="Rossmann-like_a/b/a_fold"/>
</dbReference>
<dbReference type="PANTHER" id="PTHR43153">
    <property type="entry name" value="ELECTRON TRANSFER FLAVOPROTEIN ALPHA"/>
    <property type="match status" value="1"/>
</dbReference>
<keyword evidence="3" id="KW-0285">Flavoprotein</keyword>
<evidence type="ECO:0000313" key="5">
    <source>
        <dbReference type="EMBL" id="NLW34227.1"/>
    </source>
</evidence>
<dbReference type="PIRSF" id="PIRSF000089">
    <property type="entry name" value="Electra_flavoP_a"/>
    <property type="match status" value="1"/>
</dbReference>
<dbReference type="Gene3D" id="3.40.50.620">
    <property type="entry name" value="HUPs"/>
    <property type="match status" value="1"/>
</dbReference>
<keyword evidence="2" id="KW-0249">Electron transport</keyword>
<dbReference type="InterPro" id="IPR001308">
    <property type="entry name" value="ETF_a/FixB"/>
</dbReference>
<dbReference type="Pfam" id="PF00766">
    <property type="entry name" value="ETF_alpha"/>
    <property type="match status" value="1"/>
</dbReference>
<dbReference type="InterPro" id="IPR033947">
    <property type="entry name" value="ETF_alpha_N"/>
</dbReference>
<evidence type="ECO:0000256" key="1">
    <source>
        <dbReference type="ARBA" id="ARBA00005817"/>
    </source>
</evidence>
<gene>
    <name evidence="5" type="ORF">GXY80_01925</name>
</gene>
<evidence type="ECO:0000259" key="4">
    <source>
        <dbReference type="SMART" id="SM00893"/>
    </source>
</evidence>
<feature type="binding site" evidence="3">
    <location>
        <begin position="237"/>
        <end position="238"/>
    </location>
    <ligand>
        <name>FAD</name>
        <dbReference type="ChEBI" id="CHEBI:57692"/>
    </ligand>
</feature>
<dbReference type="InterPro" id="IPR029035">
    <property type="entry name" value="DHS-like_NAD/FAD-binding_dom"/>
</dbReference>
<feature type="domain" description="Electron transfer flavoprotein alpha/beta-subunit N-terminal" evidence="4">
    <location>
        <begin position="5"/>
        <end position="193"/>
    </location>
</feature>
<evidence type="ECO:0000313" key="6">
    <source>
        <dbReference type="Proteomes" id="UP000777265"/>
    </source>
</evidence>
<evidence type="ECO:0000256" key="2">
    <source>
        <dbReference type="ARBA" id="ARBA00022982"/>
    </source>
</evidence>
<sequence>MSNDILVVVEYKDGGVRKVSLELLSRAKEMISESSSTLYAGVIGHDVKGIVETVRPFADKVISVDGAVLKDYRWDTYVSVAEQLVRKYNPSMIFGGSTVTGKDLFPRLAARLKTTIISDAVGIEWNHGGPRIKKPLYGGKIVSWLTCKEGVVPVVTFRPNSFAIMNRSLKGEVIEESPDIVPDSRFSTLSIDKGGAQKVDLQEADFIICGGRGMKGPENFRILEEIADIMEGRVAASRAVVDSKWRGYDDQVGKSGKTVSPKLYIGCGVSGALHHTMGMDTSKVIVAVNTDPNAPIFSYADYGIVGDLFDILPVLKDELTRTKKEI</sequence>
<dbReference type="SMART" id="SM00893">
    <property type="entry name" value="ETF"/>
    <property type="match status" value="1"/>
</dbReference>
<comment type="similarity">
    <text evidence="1">Belongs to the ETF alpha-subunit/FixB family.</text>
</comment>
<dbReference type="Gene3D" id="3.40.50.1220">
    <property type="entry name" value="TPP-binding domain"/>
    <property type="match status" value="1"/>
</dbReference>
<dbReference type="GO" id="GO:0033539">
    <property type="term" value="P:fatty acid beta-oxidation using acyl-CoA dehydrogenase"/>
    <property type="evidence" value="ECO:0007669"/>
    <property type="project" value="TreeGrafter"/>
</dbReference>
<dbReference type="Pfam" id="PF01012">
    <property type="entry name" value="ETF"/>
    <property type="match status" value="1"/>
</dbReference>
<dbReference type="SUPFAM" id="SSF52402">
    <property type="entry name" value="Adenine nucleotide alpha hydrolases-like"/>
    <property type="match status" value="1"/>
</dbReference>
<dbReference type="PANTHER" id="PTHR43153:SF1">
    <property type="entry name" value="ELECTRON TRANSFER FLAVOPROTEIN SUBUNIT ALPHA, MITOCHONDRIAL"/>
    <property type="match status" value="1"/>
</dbReference>
<feature type="binding site" evidence="3">
    <location>
        <begin position="251"/>
        <end position="255"/>
    </location>
    <ligand>
        <name>FAD</name>
        <dbReference type="ChEBI" id="CHEBI:57692"/>
    </ligand>
</feature>
<proteinExistence type="inferred from homology"/>
<feature type="binding site" evidence="3">
    <location>
        <position position="289"/>
    </location>
    <ligand>
        <name>FAD</name>
        <dbReference type="ChEBI" id="CHEBI:57692"/>
    </ligand>
</feature>
<dbReference type="InterPro" id="IPR014731">
    <property type="entry name" value="ETF_asu_C"/>
</dbReference>
<dbReference type="CDD" id="cd01715">
    <property type="entry name" value="ETF_alpha"/>
    <property type="match status" value="1"/>
</dbReference>
<dbReference type="AlphaFoldDB" id="A0A971M175"/>
<reference evidence="5" key="1">
    <citation type="journal article" date="2020" name="Biotechnol. Biofuels">
        <title>New insights from the biogas microbiome by comprehensive genome-resolved metagenomics of nearly 1600 species originating from multiple anaerobic digesters.</title>
        <authorList>
            <person name="Campanaro S."/>
            <person name="Treu L."/>
            <person name="Rodriguez-R L.M."/>
            <person name="Kovalovszki A."/>
            <person name="Ziels R.M."/>
            <person name="Maus I."/>
            <person name="Zhu X."/>
            <person name="Kougias P.G."/>
            <person name="Basile A."/>
            <person name="Luo G."/>
            <person name="Schluter A."/>
            <person name="Konstantinidis K.T."/>
            <person name="Angelidaki I."/>
        </authorList>
    </citation>
    <scope>NUCLEOTIDE SEQUENCE</scope>
    <source>
        <strain evidence="5">AS06rmzACSIP_7</strain>
    </source>
</reference>
<dbReference type="GO" id="GO:0009055">
    <property type="term" value="F:electron transfer activity"/>
    <property type="evidence" value="ECO:0007669"/>
    <property type="project" value="InterPro"/>
</dbReference>
<dbReference type="GO" id="GO:0050660">
    <property type="term" value="F:flavin adenine dinucleotide binding"/>
    <property type="evidence" value="ECO:0007669"/>
    <property type="project" value="InterPro"/>
</dbReference>
<dbReference type="SUPFAM" id="SSF52467">
    <property type="entry name" value="DHS-like NAD/FAD-binding domain"/>
    <property type="match status" value="1"/>
</dbReference>
<organism evidence="5 6">
    <name type="scientific">Syntrophorhabdus aromaticivorans</name>
    <dbReference type="NCBI Taxonomy" id="328301"/>
    <lineage>
        <taxon>Bacteria</taxon>
        <taxon>Pseudomonadati</taxon>
        <taxon>Thermodesulfobacteriota</taxon>
        <taxon>Syntrophorhabdia</taxon>
        <taxon>Syntrophorhabdales</taxon>
        <taxon>Syntrophorhabdaceae</taxon>
        <taxon>Syntrophorhabdus</taxon>
    </lineage>
</organism>